<dbReference type="GO" id="GO:0071555">
    <property type="term" value="P:cell wall organization"/>
    <property type="evidence" value="ECO:0007669"/>
    <property type="project" value="UniProtKB-KW"/>
</dbReference>
<evidence type="ECO:0000256" key="4">
    <source>
        <dbReference type="ARBA" id="ARBA00023295"/>
    </source>
</evidence>
<dbReference type="GO" id="GO:0009251">
    <property type="term" value="P:glucan catabolic process"/>
    <property type="evidence" value="ECO:0007669"/>
    <property type="project" value="TreeGrafter"/>
</dbReference>
<keyword evidence="9" id="KW-0812">Transmembrane</keyword>
<evidence type="ECO:0000256" key="8">
    <source>
        <dbReference type="SAM" id="MobiDB-lite"/>
    </source>
</evidence>
<evidence type="ECO:0000256" key="5">
    <source>
        <dbReference type="ARBA" id="ARBA00023316"/>
    </source>
</evidence>
<dbReference type="Proteomes" id="UP000323386">
    <property type="component" value="Unassembled WGS sequence"/>
</dbReference>
<keyword evidence="9" id="KW-1133">Transmembrane helix</keyword>
<dbReference type="EC" id="3.2.1.58" evidence="7"/>
<feature type="region of interest" description="Disordered" evidence="8">
    <location>
        <begin position="240"/>
        <end position="279"/>
    </location>
</feature>
<protein>
    <recommendedName>
        <fullName evidence="7">glucan 1,3-beta-glucosidase</fullName>
        <ecNumber evidence="7">3.2.1.58</ecNumber>
    </recommendedName>
</protein>
<evidence type="ECO:0000256" key="3">
    <source>
        <dbReference type="ARBA" id="ARBA00023180"/>
    </source>
</evidence>
<dbReference type="EMBL" id="OOIP01000026">
    <property type="protein sequence ID" value="SPO41350.1"/>
    <property type="molecule type" value="Genomic_DNA"/>
</dbReference>
<evidence type="ECO:0000313" key="11">
    <source>
        <dbReference type="Proteomes" id="UP000323386"/>
    </source>
</evidence>
<evidence type="ECO:0000256" key="6">
    <source>
        <dbReference type="ARBA" id="ARBA00036824"/>
    </source>
</evidence>
<dbReference type="GO" id="GO:0009986">
    <property type="term" value="C:cell surface"/>
    <property type="evidence" value="ECO:0007669"/>
    <property type="project" value="TreeGrafter"/>
</dbReference>
<organism evidence="10 11">
    <name type="scientific">Pseudozyma flocculosa</name>
    <dbReference type="NCBI Taxonomy" id="84751"/>
    <lineage>
        <taxon>Eukaryota</taxon>
        <taxon>Fungi</taxon>
        <taxon>Dikarya</taxon>
        <taxon>Basidiomycota</taxon>
        <taxon>Ustilaginomycotina</taxon>
        <taxon>Ustilaginomycetes</taxon>
        <taxon>Ustilaginales</taxon>
        <taxon>Ustilaginaceae</taxon>
        <taxon>Pseudozyma</taxon>
    </lineage>
</organism>
<sequence length="888" mass="95740">MRPKSASDSRRGSPRSELASPELDPEAGGSLRPPRWARQTSRYSNTSSSSAGHPPYRDDEDPAYGHGVEMSEVAAAAGLPLPAFSRDSSGRVTSMASSNMLSISGSDYDSVYQLWRNSGTPSTLAASDRRGSYMSAATREASAADLAMIEQYRSGTLPAGSGGSGGGGGRAKGFVGLTRGQGGAKGPKDYRAVGLGKYGPGKDRQMSRKKRWLIALGAVLALIVLAVVIVVPLSQTVFKSQDGSSSASKDGGDVAGSGGKGSKDGSDAAGNKPAVDPKELVATWGTDGSTINLDNGKSFTYRNSFGGHWASQPLNDTARAQNYTPPLNEEFDYSTNRILGVNLGGWLVTEPFIVPALYEPYENETQPAVDEFTLSQRYREEGGLERLRSRMTEHYETFITEKDFADIAAAGLNWVRIPIGFWAIETLDNEPFLPQVSWTYLLRAIGWARKYGLRINLDLHATSGSQNGYNHSGRLGKVNFLMGPMGYANGQRTLAYIERIAEFISQPSVRNVVPMLSVVNEPLVLQIGEEAARAWYSAVYQRVRSITGEGRGKGPYLVIHDGFLSLSSWNGFLSGADRVAWDTHPYLAFGQQNNDAWDQQIMKPCQQYGPITDNGRANLGVTMGGETSLAVNDCGLFVNGVGDGARYDGSYRGPSPGNFPRVGSCRVWDDWENYSDEMKTGLRRFALNAMDSLHNFFFWTWRIGDSLRTGKPTSPMWSYQLGLEQGWMPRDPLRSSSGSCQAQAARLNAFTPQTTQFGGRYQDWQTGGASSYSPNTAANPWPPQSLSSASAPVAQLPRYTRTGAVQMLPTPTFSQTAIVAGDPNPSPSFGAWTDAGAARPMYTPISGCRYPADQYDLSGWSGSGWPCGGGGGGNGRRDVDDVGPTPRP</sequence>
<comment type="catalytic activity">
    <reaction evidence="6">
        <text>Successive hydrolysis of beta-D-glucose units from the non-reducing ends of (1-&gt;3)-beta-D-glucans, releasing alpha-glucose.</text>
        <dbReference type="EC" id="3.2.1.58"/>
    </reaction>
</comment>
<dbReference type="AlphaFoldDB" id="A0A5C3FAT7"/>
<comment type="similarity">
    <text evidence="1">Belongs to the glycosyl hydrolase 5 (cellulase A) family.</text>
</comment>
<dbReference type="GO" id="GO:0004338">
    <property type="term" value="F:glucan exo-1,3-beta-glucosidase activity"/>
    <property type="evidence" value="ECO:0007669"/>
    <property type="project" value="UniProtKB-EC"/>
</dbReference>
<proteinExistence type="inferred from homology"/>
<reference evidence="10 11" key="1">
    <citation type="submission" date="2018-03" db="EMBL/GenBank/DDBJ databases">
        <authorList>
            <person name="Guldener U."/>
        </authorList>
    </citation>
    <scope>NUCLEOTIDE SEQUENCE [LARGE SCALE GENOMIC DNA]</scope>
    <source>
        <strain evidence="10 11">DAOM196992</strain>
    </source>
</reference>
<dbReference type="GO" id="GO:0005576">
    <property type="term" value="C:extracellular region"/>
    <property type="evidence" value="ECO:0007669"/>
    <property type="project" value="TreeGrafter"/>
</dbReference>
<feature type="region of interest" description="Disordered" evidence="8">
    <location>
        <begin position="1"/>
        <end position="66"/>
    </location>
</feature>
<feature type="region of interest" description="Disordered" evidence="8">
    <location>
        <begin position="863"/>
        <end position="888"/>
    </location>
</feature>
<feature type="transmembrane region" description="Helical" evidence="9">
    <location>
        <begin position="212"/>
        <end position="233"/>
    </location>
</feature>
<evidence type="ECO:0000313" key="10">
    <source>
        <dbReference type="EMBL" id="SPO41350.1"/>
    </source>
</evidence>
<feature type="compositionally biased region" description="Low complexity" evidence="8">
    <location>
        <begin position="240"/>
        <end position="249"/>
    </location>
</feature>
<keyword evidence="2" id="KW-0378">Hydrolase</keyword>
<dbReference type="PANTHER" id="PTHR31297">
    <property type="entry name" value="GLUCAN ENDO-1,6-BETA-GLUCOSIDASE B"/>
    <property type="match status" value="1"/>
</dbReference>
<name>A0A5C3FAT7_9BASI</name>
<gene>
    <name evidence="10" type="ORF">PSFLO_06832</name>
</gene>
<keyword evidence="4" id="KW-0326">Glycosidase</keyword>
<dbReference type="FunFam" id="3.20.20.80:FF:000033">
    <property type="entry name" value="Glucan 1,3-beta-glucosidase A"/>
    <property type="match status" value="1"/>
</dbReference>
<dbReference type="SUPFAM" id="SSF51445">
    <property type="entry name" value="(Trans)glycosidases"/>
    <property type="match status" value="1"/>
</dbReference>
<keyword evidence="3" id="KW-0325">Glycoprotein</keyword>
<accession>A0A5C3FAT7</accession>
<evidence type="ECO:0000256" key="7">
    <source>
        <dbReference type="ARBA" id="ARBA00038929"/>
    </source>
</evidence>
<dbReference type="Gene3D" id="3.20.20.80">
    <property type="entry name" value="Glycosidases"/>
    <property type="match status" value="1"/>
</dbReference>
<dbReference type="PANTHER" id="PTHR31297:SF34">
    <property type="entry name" value="GLUCAN 1,3-BETA-GLUCOSIDASE 2"/>
    <property type="match status" value="1"/>
</dbReference>
<evidence type="ECO:0000256" key="9">
    <source>
        <dbReference type="SAM" id="Phobius"/>
    </source>
</evidence>
<feature type="compositionally biased region" description="Low complexity" evidence="8">
    <location>
        <begin position="41"/>
        <end position="50"/>
    </location>
</feature>
<feature type="compositionally biased region" description="Basic and acidic residues" evidence="8">
    <location>
        <begin position="1"/>
        <end position="11"/>
    </location>
</feature>
<dbReference type="OrthoDB" id="62120at2759"/>
<feature type="compositionally biased region" description="Gly residues" evidence="8">
    <location>
        <begin position="863"/>
        <end position="874"/>
    </location>
</feature>
<keyword evidence="11" id="KW-1185">Reference proteome</keyword>
<keyword evidence="5" id="KW-0961">Cell wall biogenesis/degradation</keyword>
<keyword evidence="9" id="KW-0472">Membrane</keyword>
<feature type="region of interest" description="Disordered" evidence="8">
    <location>
        <begin position="758"/>
        <end position="788"/>
    </location>
</feature>
<dbReference type="InterPro" id="IPR017853">
    <property type="entry name" value="GH"/>
</dbReference>
<evidence type="ECO:0000256" key="2">
    <source>
        <dbReference type="ARBA" id="ARBA00022801"/>
    </source>
</evidence>
<dbReference type="InterPro" id="IPR050386">
    <property type="entry name" value="Glycosyl_hydrolase_5"/>
</dbReference>
<evidence type="ECO:0000256" key="1">
    <source>
        <dbReference type="ARBA" id="ARBA00005641"/>
    </source>
</evidence>